<gene>
    <name evidence="1" type="ORF">GCM10012278_39640</name>
</gene>
<dbReference type="EMBL" id="BMNK01000006">
    <property type="protein sequence ID" value="GGP08335.1"/>
    <property type="molecule type" value="Genomic_DNA"/>
</dbReference>
<proteinExistence type="predicted"/>
<comment type="caution">
    <text evidence="1">The sequence shown here is derived from an EMBL/GenBank/DDBJ whole genome shotgun (WGS) entry which is preliminary data.</text>
</comment>
<name>A0A918A6Z6_9ACTN</name>
<protein>
    <submittedName>
        <fullName evidence="1">Uncharacterized protein</fullName>
    </submittedName>
</protein>
<sequence>MEESPDFRGPHVRPRRFDAESVEWCEPLPRFHWVRVRRHTCECGPRVYELRTAGGLAWVRRTDRLKSMVKVSESHPRSFGEAEELWLMILAGRAK</sequence>
<accession>A0A918A6Z6</accession>
<keyword evidence="2" id="KW-1185">Reference proteome</keyword>
<dbReference type="Proteomes" id="UP000660745">
    <property type="component" value="Unassembled WGS sequence"/>
</dbReference>
<dbReference type="RefSeq" id="WP_189140115.1">
    <property type="nucleotide sequence ID" value="NZ_BMNK01000006.1"/>
</dbReference>
<evidence type="ECO:0000313" key="1">
    <source>
        <dbReference type="EMBL" id="GGP08335.1"/>
    </source>
</evidence>
<dbReference type="AlphaFoldDB" id="A0A918A6Z6"/>
<evidence type="ECO:0000313" key="2">
    <source>
        <dbReference type="Proteomes" id="UP000660745"/>
    </source>
</evidence>
<reference evidence="1" key="1">
    <citation type="journal article" date="2014" name="Int. J. Syst. Evol. Microbiol.">
        <title>Complete genome sequence of Corynebacterium casei LMG S-19264T (=DSM 44701T), isolated from a smear-ripened cheese.</title>
        <authorList>
            <consortium name="US DOE Joint Genome Institute (JGI-PGF)"/>
            <person name="Walter F."/>
            <person name="Albersmeier A."/>
            <person name="Kalinowski J."/>
            <person name="Ruckert C."/>
        </authorList>
    </citation>
    <scope>NUCLEOTIDE SEQUENCE</scope>
    <source>
        <strain evidence="1">CGMCC 4.7430</strain>
    </source>
</reference>
<organism evidence="1 2">
    <name type="scientific">Nonomuraea glycinis</name>
    <dbReference type="NCBI Taxonomy" id="2047744"/>
    <lineage>
        <taxon>Bacteria</taxon>
        <taxon>Bacillati</taxon>
        <taxon>Actinomycetota</taxon>
        <taxon>Actinomycetes</taxon>
        <taxon>Streptosporangiales</taxon>
        <taxon>Streptosporangiaceae</taxon>
        <taxon>Nonomuraea</taxon>
    </lineage>
</organism>
<reference evidence="1" key="2">
    <citation type="submission" date="2020-09" db="EMBL/GenBank/DDBJ databases">
        <authorList>
            <person name="Sun Q."/>
            <person name="Zhou Y."/>
        </authorList>
    </citation>
    <scope>NUCLEOTIDE SEQUENCE</scope>
    <source>
        <strain evidence="1">CGMCC 4.7430</strain>
    </source>
</reference>